<dbReference type="AlphaFoldDB" id="A0A198FVA9"/>
<dbReference type="GO" id="GO:0005886">
    <property type="term" value="C:plasma membrane"/>
    <property type="evidence" value="ECO:0007669"/>
    <property type="project" value="UniProtKB-SubCell"/>
</dbReference>
<reference evidence="9 10" key="1">
    <citation type="submission" date="2016-04" db="EMBL/GenBank/DDBJ databases">
        <title>ATOL: Assembling a taxonomically balanced genome-scale reconstruction of the evolutionary history of the Enterobacteriaceae.</title>
        <authorList>
            <person name="Plunkett G.III."/>
            <person name="Neeno-Eckwall E.C."/>
            <person name="Glasner J.D."/>
            <person name="Perna N.T."/>
        </authorList>
    </citation>
    <scope>NUCLEOTIDE SEQUENCE [LARGE SCALE GENOMIC DNA]</scope>
    <source>
        <strain evidence="9 10">ATCC 19692</strain>
    </source>
</reference>
<gene>
    <name evidence="9" type="ORF">M983_1673</name>
</gene>
<comment type="caution">
    <text evidence="9">The sequence shown here is derived from an EMBL/GenBank/DDBJ whole genome shotgun (WGS) entry which is preliminary data.</text>
</comment>
<feature type="transmembrane region" description="Helical" evidence="8">
    <location>
        <begin position="24"/>
        <end position="42"/>
    </location>
</feature>
<dbReference type="CDD" id="cd06550">
    <property type="entry name" value="TM_ABC_iron-siderophores_like"/>
    <property type="match status" value="1"/>
</dbReference>
<evidence type="ECO:0000313" key="10">
    <source>
        <dbReference type="Proteomes" id="UP000094023"/>
    </source>
</evidence>
<comment type="similarity">
    <text evidence="2">Belongs to the binding-protein-dependent transport system permease family. FecCD subfamily.</text>
</comment>
<feature type="transmembrane region" description="Helical" evidence="8">
    <location>
        <begin position="79"/>
        <end position="97"/>
    </location>
</feature>
<evidence type="ECO:0000313" key="9">
    <source>
        <dbReference type="EMBL" id="OAT28798.1"/>
    </source>
</evidence>
<evidence type="ECO:0000256" key="3">
    <source>
        <dbReference type="ARBA" id="ARBA00022448"/>
    </source>
</evidence>
<protein>
    <submittedName>
        <fullName evidence="9">Pemease component of an ABC superfamily Fe3+-siderophore transporter</fullName>
    </submittedName>
</protein>
<dbReference type="PANTHER" id="PTHR30472">
    <property type="entry name" value="FERRIC ENTEROBACTIN TRANSPORT SYSTEM PERMEASE PROTEIN"/>
    <property type="match status" value="1"/>
</dbReference>
<dbReference type="PANTHER" id="PTHR30472:SF24">
    <property type="entry name" value="FERRIC ENTEROBACTIN TRANSPORT SYSTEM PERMEASE PROTEIN FEPG"/>
    <property type="match status" value="1"/>
</dbReference>
<accession>A0A198FVA9</accession>
<keyword evidence="4" id="KW-1003">Cell membrane</keyword>
<dbReference type="STRING" id="1354337.M983_1673"/>
<keyword evidence="10" id="KW-1185">Reference proteome</keyword>
<dbReference type="GO" id="GO:0022857">
    <property type="term" value="F:transmembrane transporter activity"/>
    <property type="evidence" value="ECO:0007669"/>
    <property type="project" value="InterPro"/>
</dbReference>
<dbReference type="InterPro" id="IPR000522">
    <property type="entry name" value="ABC_transptr_permease_BtuC"/>
</dbReference>
<evidence type="ECO:0000256" key="8">
    <source>
        <dbReference type="SAM" id="Phobius"/>
    </source>
</evidence>
<evidence type="ECO:0000256" key="7">
    <source>
        <dbReference type="ARBA" id="ARBA00023136"/>
    </source>
</evidence>
<organism evidence="9 10">
    <name type="scientific">Proteus myxofaciens ATCC 19692</name>
    <dbReference type="NCBI Taxonomy" id="1354337"/>
    <lineage>
        <taxon>Bacteria</taxon>
        <taxon>Pseudomonadati</taxon>
        <taxon>Pseudomonadota</taxon>
        <taxon>Gammaproteobacteria</taxon>
        <taxon>Enterobacterales</taxon>
        <taxon>Morganellaceae</taxon>
        <taxon>Proteus</taxon>
    </lineage>
</organism>
<dbReference type="Proteomes" id="UP000094023">
    <property type="component" value="Unassembled WGS sequence"/>
</dbReference>
<feature type="transmembrane region" description="Helical" evidence="8">
    <location>
        <begin position="253"/>
        <end position="281"/>
    </location>
</feature>
<name>A0A198FVA9_9GAMM</name>
<dbReference type="RefSeq" id="WP_066749643.1">
    <property type="nucleotide sequence ID" value="NZ_LXEN01000080.1"/>
</dbReference>
<dbReference type="Pfam" id="PF01032">
    <property type="entry name" value="FecCD"/>
    <property type="match status" value="1"/>
</dbReference>
<proteinExistence type="inferred from homology"/>
<evidence type="ECO:0000256" key="2">
    <source>
        <dbReference type="ARBA" id="ARBA00007935"/>
    </source>
</evidence>
<evidence type="ECO:0000256" key="1">
    <source>
        <dbReference type="ARBA" id="ARBA00004651"/>
    </source>
</evidence>
<sequence>MKKQHNDIICQLGTWSFVFSLRDALVAFILFILVIVLALLAMTTGKFPIDISTLVDIIFSESQHSVKEKIVIDIRVPRLFTAIGVGAALGISGAIFQSISRNVLGSPDVIGFTTGAASGALLQIILFNGTMTDIAISTLAGGMITALVVYLLSLKNGVMSGYTMILVGIGVGAVLHAFNALLLVKGNIDNAIVANLWLAGSLNARTWQHVYPVFIGLVILVPLISFYAKSLTLMEMGDDMAQQLGVNVGRVRWITIFSAVLLASLATACAGPIAFVALAAPQLVIRLNNSGKLPVMSSALMGALLLLSADVLSQRLPFNIMMPVGLMTGVIGGLYLLWLLTRAYKS</sequence>
<evidence type="ECO:0000256" key="5">
    <source>
        <dbReference type="ARBA" id="ARBA00022692"/>
    </source>
</evidence>
<dbReference type="PATRIC" id="fig|1354337.4.peg.1714"/>
<dbReference type="GO" id="GO:0033214">
    <property type="term" value="P:siderophore-iron import into cell"/>
    <property type="evidence" value="ECO:0007669"/>
    <property type="project" value="TreeGrafter"/>
</dbReference>
<keyword evidence="5 8" id="KW-0812">Transmembrane</keyword>
<dbReference type="OrthoDB" id="9055647at2"/>
<dbReference type="Gene3D" id="1.10.3470.10">
    <property type="entry name" value="ABC transporter involved in vitamin B12 uptake, BtuC"/>
    <property type="match status" value="1"/>
</dbReference>
<dbReference type="InterPro" id="IPR037294">
    <property type="entry name" value="ABC_BtuC-like"/>
</dbReference>
<keyword evidence="3" id="KW-0813">Transport</keyword>
<evidence type="ECO:0000256" key="6">
    <source>
        <dbReference type="ARBA" id="ARBA00022989"/>
    </source>
</evidence>
<feature type="transmembrane region" description="Helical" evidence="8">
    <location>
        <begin position="134"/>
        <end position="153"/>
    </location>
</feature>
<feature type="transmembrane region" description="Helical" evidence="8">
    <location>
        <begin position="318"/>
        <end position="340"/>
    </location>
</feature>
<dbReference type="EMBL" id="LXEN01000080">
    <property type="protein sequence ID" value="OAT28798.1"/>
    <property type="molecule type" value="Genomic_DNA"/>
</dbReference>
<feature type="transmembrane region" description="Helical" evidence="8">
    <location>
        <begin position="109"/>
        <end position="127"/>
    </location>
</feature>
<keyword evidence="7 8" id="KW-0472">Membrane</keyword>
<keyword evidence="6 8" id="KW-1133">Transmembrane helix</keyword>
<feature type="transmembrane region" description="Helical" evidence="8">
    <location>
        <begin position="210"/>
        <end position="228"/>
    </location>
</feature>
<comment type="subcellular location">
    <subcellularLocation>
        <location evidence="1">Cell membrane</location>
        <topology evidence="1">Multi-pass membrane protein</topology>
    </subcellularLocation>
</comment>
<feature type="transmembrane region" description="Helical" evidence="8">
    <location>
        <begin position="159"/>
        <end position="184"/>
    </location>
</feature>
<dbReference type="SUPFAM" id="SSF81345">
    <property type="entry name" value="ABC transporter involved in vitamin B12 uptake, BtuC"/>
    <property type="match status" value="1"/>
</dbReference>
<evidence type="ECO:0000256" key="4">
    <source>
        <dbReference type="ARBA" id="ARBA00022475"/>
    </source>
</evidence>